<feature type="non-terminal residue" evidence="1">
    <location>
        <position position="72"/>
    </location>
</feature>
<feature type="non-terminal residue" evidence="1">
    <location>
        <position position="1"/>
    </location>
</feature>
<accession>A0A6A0ANH6</accession>
<proteinExistence type="predicted"/>
<reference evidence="1 2" key="1">
    <citation type="submission" date="2020-02" db="EMBL/GenBank/DDBJ databases">
        <title>Draft genome sequence of Haematococcus lacustris strain NIES-144.</title>
        <authorList>
            <person name="Morimoto D."/>
            <person name="Nakagawa S."/>
            <person name="Yoshida T."/>
            <person name="Sawayama S."/>
        </authorList>
    </citation>
    <scope>NUCLEOTIDE SEQUENCE [LARGE SCALE GENOMIC DNA]</scope>
    <source>
        <strain evidence="1 2">NIES-144</strain>
    </source>
</reference>
<dbReference type="AlphaFoldDB" id="A0A6A0ANH6"/>
<dbReference type="Proteomes" id="UP000485058">
    <property type="component" value="Unassembled WGS sequence"/>
</dbReference>
<keyword evidence="2" id="KW-1185">Reference proteome</keyword>
<comment type="caution">
    <text evidence="1">The sequence shown here is derived from an EMBL/GenBank/DDBJ whole genome shotgun (WGS) entry which is preliminary data.</text>
</comment>
<organism evidence="1 2">
    <name type="scientific">Haematococcus lacustris</name>
    <name type="common">Green alga</name>
    <name type="synonym">Haematococcus pluvialis</name>
    <dbReference type="NCBI Taxonomy" id="44745"/>
    <lineage>
        <taxon>Eukaryota</taxon>
        <taxon>Viridiplantae</taxon>
        <taxon>Chlorophyta</taxon>
        <taxon>core chlorophytes</taxon>
        <taxon>Chlorophyceae</taxon>
        <taxon>CS clade</taxon>
        <taxon>Chlamydomonadales</taxon>
        <taxon>Haematococcaceae</taxon>
        <taxon>Haematococcus</taxon>
    </lineage>
</organism>
<protein>
    <submittedName>
        <fullName evidence="1">Uncharacterized protein</fullName>
    </submittedName>
</protein>
<sequence>FEFVSALLRCVVSKLVGAHLCVRASDALHLFMTQVLLPPLSASALQEPDVFREARLYRADVQAAIQHHWPLL</sequence>
<dbReference type="EMBL" id="BLLF01008254">
    <property type="protein sequence ID" value="GFH33307.1"/>
    <property type="molecule type" value="Genomic_DNA"/>
</dbReference>
<name>A0A6A0ANH6_HAELA</name>
<evidence type="ECO:0000313" key="2">
    <source>
        <dbReference type="Proteomes" id="UP000485058"/>
    </source>
</evidence>
<evidence type="ECO:0000313" key="1">
    <source>
        <dbReference type="EMBL" id="GFH33307.1"/>
    </source>
</evidence>
<gene>
    <name evidence="1" type="ORF">HaLaN_32657</name>
</gene>